<feature type="region of interest" description="Disordered" evidence="1">
    <location>
        <begin position="1"/>
        <end position="35"/>
    </location>
</feature>
<feature type="compositionally biased region" description="Polar residues" evidence="1">
    <location>
        <begin position="273"/>
        <end position="282"/>
    </location>
</feature>
<dbReference type="Proteomes" id="UP000235023">
    <property type="component" value="Unassembled WGS sequence"/>
</dbReference>
<protein>
    <submittedName>
        <fullName evidence="2">Uncharacterized protein</fullName>
    </submittedName>
</protein>
<organism evidence="2 3">
    <name type="scientific">Aspergillus taichungensis</name>
    <dbReference type="NCBI Taxonomy" id="482145"/>
    <lineage>
        <taxon>Eukaryota</taxon>
        <taxon>Fungi</taxon>
        <taxon>Dikarya</taxon>
        <taxon>Ascomycota</taxon>
        <taxon>Pezizomycotina</taxon>
        <taxon>Eurotiomycetes</taxon>
        <taxon>Eurotiomycetidae</taxon>
        <taxon>Eurotiales</taxon>
        <taxon>Aspergillaceae</taxon>
        <taxon>Aspergillus</taxon>
        <taxon>Aspergillus subgen. Circumdati</taxon>
    </lineage>
</organism>
<evidence type="ECO:0000256" key="1">
    <source>
        <dbReference type="SAM" id="MobiDB-lite"/>
    </source>
</evidence>
<gene>
    <name evidence="2" type="ORF">BDW42DRAFT_1240</name>
</gene>
<sequence>MCRTPSSRLPVRNPSMATEDDTIAPSPHGSKDRHATTTVGRLAELWQTVAGPEIHPAPYILYQLVLYIGSLWTIPRAITSKIIISDFLGREIHLPIPIDWYDLAVILLPFFDTGERYGLEKVRSGEFVIVYCDTLEKRFKRLGPTNWANEVQHGRKLHMSVVISYLRLEDQVCTACRCRVRRLRSFITCPNCGLFALCAQQEQRKLTPTEIADIPSVLSLGLLRVPCAIDPPTDCLVGLWASYEDGQRKLQHDLLTNRNTPSVEVDVIQGASQPVTPHSTVGPSIERDRNTHRFPRPPPQDTSAVDDETNEEEYPIIEAEISPRGIERRQQEIEEISQFKKVFIQEDNLLYDEALEGNLSAVVQRLPRLLKIHDFDMNKIWGPLGTPLTAAILSGSGSVVDVLLQAGADPFFQAGPLDFPLRAAAMVGNSAAVELILSSTMQKSRENRPGRLQEALDQSLYSVVEIGHRRLPSVFLYAGANPFATVDGKRSAFAFSTLSQPELAARFITEAYARGLLQLQEAKLIINAVYRRYVPASSCPGWLDACCRNVEIGRTEGVERRIAQRLTQSPRTSFLLWEPLWRITRSNRGRTVRALSAPEPETVSLEKARGSELQLPDIQVTMH</sequence>
<evidence type="ECO:0000313" key="2">
    <source>
        <dbReference type="EMBL" id="PLN86933.1"/>
    </source>
</evidence>
<feature type="region of interest" description="Disordered" evidence="1">
    <location>
        <begin position="273"/>
        <end position="310"/>
    </location>
</feature>
<accession>A0A2J5IAC8</accession>
<dbReference type="EMBL" id="KZ559496">
    <property type="protein sequence ID" value="PLN86933.1"/>
    <property type="molecule type" value="Genomic_DNA"/>
</dbReference>
<dbReference type="OrthoDB" id="1658288at2759"/>
<reference evidence="3" key="1">
    <citation type="submission" date="2017-12" db="EMBL/GenBank/DDBJ databases">
        <authorList>
            <consortium name="DOE Joint Genome Institute"/>
            <person name="Mondo S.J."/>
            <person name="Kjaerbolling I."/>
            <person name="Vesth T.C."/>
            <person name="Frisvad J.C."/>
            <person name="Nybo J.L."/>
            <person name="Theobald S."/>
            <person name="Kuo A."/>
            <person name="Bowyer P."/>
            <person name="Matsuda Y."/>
            <person name="Lyhne E.K."/>
            <person name="Kogle M.E."/>
            <person name="Clum A."/>
            <person name="Lipzen A."/>
            <person name="Salamov A."/>
            <person name="Ngan C.Y."/>
            <person name="Daum C."/>
            <person name="Chiniquy J."/>
            <person name="Barry K."/>
            <person name="LaButti K."/>
            <person name="Haridas S."/>
            <person name="Simmons B.A."/>
            <person name="Magnuson J.K."/>
            <person name="Mortensen U.H."/>
            <person name="Larsen T.O."/>
            <person name="Grigoriev I.V."/>
            <person name="Baker S.E."/>
            <person name="Andersen M.R."/>
            <person name="Nordberg H.P."/>
            <person name="Cantor M.N."/>
            <person name="Hua S.X."/>
        </authorList>
    </citation>
    <scope>NUCLEOTIDE SEQUENCE [LARGE SCALE GENOMIC DNA]</scope>
    <source>
        <strain evidence="3">IBT 19404</strain>
    </source>
</reference>
<evidence type="ECO:0000313" key="3">
    <source>
        <dbReference type="Proteomes" id="UP000235023"/>
    </source>
</evidence>
<dbReference type="InterPro" id="IPR036770">
    <property type="entry name" value="Ankyrin_rpt-contain_sf"/>
</dbReference>
<dbReference type="Gene3D" id="1.25.40.20">
    <property type="entry name" value="Ankyrin repeat-containing domain"/>
    <property type="match status" value="1"/>
</dbReference>
<name>A0A2J5IAC8_9EURO</name>
<keyword evidence="3" id="KW-1185">Reference proteome</keyword>
<dbReference type="AlphaFoldDB" id="A0A2J5IAC8"/>
<dbReference type="SUPFAM" id="SSF48403">
    <property type="entry name" value="Ankyrin repeat"/>
    <property type="match status" value="1"/>
</dbReference>
<proteinExistence type="predicted"/>